<gene>
    <name evidence="2" type="ORF">PgNI_02452</name>
</gene>
<accession>A0A6P8BHH9</accession>
<reference evidence="2" key="3">
    <citation type="submission" date="2025-08" db="UniProtKB">
        <authorList>
            <consortium name="RefSeq"/>
        </authorList>
    </citation>
    <scope>IDENTIFICATION</scope>
    <source>
        <strain evidence="2">NI907</strain>
    </source>
</reference>
<name>A0A6P8BHH9_PYRGI</name>
<dbReference type="AlphaFoldDB" id="A0A6P8BHH9"/>
<dbReference type="RefSeq" id="XP_030986758.1">
    <property type="nucleotide sequence ID" value="XM_031122518.1"/>
</dbReference>
<keyword evidence="1" id="KW-1185">Reference proteome</keyword>
<sequence>MSSSNLIAPNEFDANFKVLIDLGANPLNNEPIKVWPKEWKQHFYIPDSHEKIKTDGNYNPEDADDINQSEERLDFFGDQIFKILGPSFKDGDHKKHINPALIKHDLKNMVSLTHLTTTIAAGHKNPDGSQLVLHRRSVGQYLSSDKYRAWGDIDRRGVIDKLRDHLTREEDNLWIEVTYRFYLKLNKLPAKIPNVDELLEAKSREQLVDVVRNLSVDGPEFTSRIVDHLMALAPSSNNENAIVVARQGSDHNAPVKPHLSPITVSSEFATRCVLKRS</sequence>
<dbReference type="GeneID" id="41957430"/>
<evidence type="ECO:0000313" key="1">
    <source>
        <dbReference type="Proteomes" id="UP000515153"/>
    </source>
</evidence>
<reference evidence="2" key="2">
    <citation type="submission" date="2019-10" db="EMBL/GenBank/DDBJ databases">
        <authorList>
            <consortium name="NCBI Genome Project"/>
        </authorList>
    </citation>
    <scope>NUCLEOTIDE SEQUENCE</scope>
    <source>
        <strain evidence="2">NI907</strain>
    </source>
</reference>
<dbReference type="KEGG" id="pgri:PgNI_02452"/>
<feature type="non-terminal residue" evidence="2">
    <location>
        <position position="277"/>
    </location>
</feature>
<evidence type="ECO:0000313" key="2">
    <source>
        <dbReference type="RefSeq" id="XP_030986758.1"/>
    </source>
</evidence>
<reference evidence="2" key="1">
    <citation type="journal article" date="2019" name="Mol. Biol. Evol.">
        <title>Blast fungal genomes show frequent chromosomal changes, gene gains and losses, and effector gene turnover.</title>
        <authorList>
            <person name="Gomez Luciano L.B."/>
            <person name="Jason Tsai I."/>
            <person name="Chuma I."/>
            <person name="Tosa Y."/>
            <person name="Chen Y.H."/>
            <person name="Li J.Y."/>
            <person name="Li M.Y."/>
            <person name="Jade Lu M.Y."/>
            <person name="Nakayashiki H."/>
            <person name="Li W.H."/>
        </authorList>
    </citation>
    <scope>NUCLEOTIDE SEQUENCE</scope>
    <source>
        <strain evidence="2">NI907</strain>
    </source>
</reference>
<organism evidence="1 2">
    <name type="scientific">Pyricularia grisea</name>
    <name type="common">Crabgrass-specific blast fungus</name>
    <name type="synonym">Magnaporthe grisea</name>
    <dbReference type="NCBI Taxonomy" id="148305"/>
    <lineage>
        <taxon>Eukaryota</taxon>
        <taxon>Fungi</taxon>
        <taxon>Dikarya</taxon>
        <taxon>Ascomycota</taxon>
        <taxon>Pezizomycotina</taxon>
        <taxon>Sordariomycetes</taxon>
        <taxon>Sordariomycetidae</taxon>
        <taxon>Magnaporthales</taxon>
        <taxon>Pyriculariaceae</taxon>
        <taxon>Pyricularia</taxon>
    </lineage>
</organism>
<proteinExistence type="predicted"/>
<dbReference type="Proteomes" id="UP000515153">
    <property type="component" value="Unplaced"/>
</dbReference>
<protein>
    <submittedName>
        <fullName evidence="2">Uncharacterized protein</fullName>
    </submittedName>
</protein>